<gene>
    <name evidence="2" type="ORF">M0L44_14780</name>
</gene>
<comment type="caution">
    <text evidence="2">The sequence shown here is derived from an EMBL/GenBank/DDBJ whole genome shotgun (WGS) entry which is preliminary data.</text>
</comment>
<accession>A0ABT1BP72</accession>
<sequence length="114" mass="12749">MLESEKLAVAAHLHVVMRRKIGRVTDVEWMLRSAEYAREVIRIALAEAAHPELIEWGQRLQAALFPAPPQPAASRGADRPDRSDRASGFEDSRLSRSGTVTRPSTQTRYIGSLR</sequence>
<evidence type="ECO:0000256" key="1">
    <source>
        <dbReference type="SAM" id="MobiDB-lite"/>
    </source>
</evidence>
<feature type="compositionally biased region" description="Polar residues" evidence="1">
    <location>
        <begin position="95"/>
        <end position="114"/>
    </location>
</feature>
<evidence type="ECO:0000313" key="3">
    <source>
        <dbReference type="Proteomes" id="UP001204851"/>
    </source>
</evidence>
<feature type="region of interest" description="Disordered" evidence="1">
    <location>
        <begin position="67"/>
        <end position="114"/>
    </location>
</feature>
<name>A0ABT1BP72_9BURK</name>
<proteinExistence type="predicted"/>
<feature type="compositionally biased region" description="Basic and acidic residues" evidence="1">
    <location>
        <begin position="76"/>
        <end position="94"/>
    </location>
</feature>
<organism evidence="2 3">
    <name type="scientific">Ideonella oryzae</name>
    <dbReference type="NCBI Taxonomy" id="2937441"/>
    <lineage>
        <taxon>Bacteria</taxon>
        <taxon>Pseudomonadati</taxon>
        <taxon>Pseudomonadota</taxon>
        <taxon>Betaproteobacteria</taxon>
        <taxon>Burkholderiales</taxon>
        <taxon>Sphaerotilaceae</taxon>
        <taxon>Ideonella</taxon>
    </lineage>
</organism>
<dbReference type="Proteomes" id="UP001204851">
    <property type="component" value="Unassembled WGS sequence"/>
</dbReference>
<protein>
    <submittedName>
        <fullName evidence="2">Uncharacterized protein</fullName>
    </submittedName>
</protein>
<keyword evidence="3" id="KW-1185">Reference proteome</keyword>
<evidence type="ECO:0000313" key="2">
    <source>
        <dbReference type="EMBL" id="MCO5977970.1"/>
    </source>
</evidence>
<dbReference type="EMBL" id="JAMXMC010000008">
    <property type="protein sequence ID" value="MCO5977970.1"/>
    <property type="molecule type" value="Genomic_DNA"/>
</dbReference>
<dbReference type="RefSeq" id="WP_252770585.1">
    <property type="nucleotide sequence ID" value="NZ_JAMXMC010000008.1"/>
</dbReference>
<reference evidence="2 3" key="1">
    <citation type="submission" date="2022-06" db="EMBL/GenBank/DDBJ databases">
        <title>Ideonella sp. NS12-5 Genome sequencing and assembly.</title>
        <authorList>
            <person name="Jung Y."/>
        </authorList>
    </citation>
    <scope>NUCLEOTIDE SEQUENCE [LARGE SCALE GENOMIC DNA]</scope>
    <source>
        <strain evidence="2 3">NS12-5</strain>
    </source>
</reference>